<organism evidence="3 4">
    <name type="scientific">Colletotrichum sojae</name>
    <dbReference type="NCBI Taxonomy" id="2175907"/>
    <lineage>
        <taxon>Eukaryota</taxon>
        <taxon>Fungi</taxon>
        <taxon>Dikarya</taxon>
        <taxon>Ascomycota</taxon>
        <taxon>Pezizomycotina</taxon>
        <taxon>Sordariomycetes</taxon>
        <taxon>Hypocreomycetidae</taxon>
        <taxon>Glomerellales</taxon>
        <taxon>Glomerellaceae</taxon>
        <taxon>Colletotrichum</taxon>
        <taxon>Colletotrichum orchidearum species complex</taxon>
    </lineage>
</organism>
<keyword evidence="4" id="KW-1185">Reference proteome</keyword>
<evidence type="ECO:0000256" key="2">
    <source>
        <dbReference type="SAM" id="Phobius"/>
    </source>
</evidence>
<dbReference type="AlphaFoldDB" id="A0A8H6JAT3"/>
<sequence>MRTNTEQSPLSTPLDEHDQVPPVPAEVDPCLPDDTSPQAVKRPSFTNRLFDGWWTLELVSMTLALAVFAIYLHLLRSYDGQLYDSWDENPLSTPFRNLQSAADFAVTLLRLFMLYPVTAAMDNNGHSISVGGILVIGTLYLGSSTQNTILIKSDSDYQAPSNVSVDHSARASLPFAHHYGEYMFYDDEGQDRNLNANRTMQAAVLTAWSYYEYPQYLGGRKASTLPVRCSTTSCRWDNVTTLAVVNTCESANASTSDGIGYSSQAGIKSLVNVTVSDGEPATKNAYLRLKTSRKVPDNSTFAGYDPDGVIVHLAAIARVGGDKHEAVECILQWKVREIQNITYDSTTRLLNETIFNRNDIVPTIATDEKGRSNITFSHAPCNFNNTGRCAYTVAWEAHVGLQNFLAQVLKGHVYQDSSRDNRVVRPDDVLTDLLALSFESKKTTDRLKATVNSYMTNVAIDIGNAIRTVSSSRKTKTGKVLMEAQYYEIDWNFVLYPGIMMFLSMYLFFSTVWRTRKSPAWKSSPLPLLYHGFERPVGEKESLPDLAWMKEASEKHKVVLRNDNDGLGLKLRGV</sequence>
<dbReference type="EMBL" id="WIGN01000099">
    <property type="protein sequence ID" value="KAF6809542.1"/>
    <property type="molecule type" value="Genomic_DNA"/>
</dbReference>
<reference evidence="3 4" key="1">
    <citation type="journal article" date="2020" name="Phytopathology">
        <title>Genome Sequence Resources of Colletotrichum truncatum, C. plurivorum, C. musicola, and C. sojae: Four Species Pathogenic to Soybean (Glycine max).</title>
        <authorList>
            <person name="Rogerio F."/>
            <person name="Boufleur T.R."/>
            <person name="Ciampi-Guillardi M."/>
            <person name="Sukno S.A."/>
            <person name="Thon M.R."/>
            <person name="Massola Junior N.S."/>
            <person name="Baroncelli R."/>
        </authorList>
    </citation>
    <scope>NUCLEOTIDE SEQUENCE [LARGE SCALE GENOMIC DNA]</scope>
    <source>
        <strain evidence="3 4">LFN0009</strain>
    </source>
</reference>
<dbReference type="Proteomes" id="UP000652219">
    <property type="component" value="Unassembled WGS sequence"/>
</dbReference>
<evidence type="ECO:0000256" key="1">
    <source>
        <dbReference type="SAM" id="MobiDB-lite"/>
    </source>
</evidence>
<dbReference type="PANTHER" id="PTHR35394:SF5">
    <property type="entry name" value="DUF3176 DOMAIN-CONTAINING PROTEIN"/>
    <property type="match status" value="1"/>
</dbReference>
<evidence type="ECO:0000313" key="4">
    <source>
        <dbReference type="Proteomes" id="UP000652219"/>
    </source>
</evidence>
<name>A0A8H6JAT3_9PEZI</name>
<accession>A0A8H6JAT3</accession>
<keyword evidence="2" id="KW-0472">Membrane</keyword>
<feature type="region of interest" description="Disordered" evidence="1">
    <location>
        <begin position="1"/>
        <end position="39"/>
    </location>
</feature>
<proteinExistence type="predicted"/>
<evidence type="ECO:0000313" key="3">
    <source>
        <dbReference type="EMBL" id="KAF6809542.1"/>
    </source>
</evidence>
<feature type="transmembrane region" description="Helical" evidence="2">
    <location>
        <begin position="52"/>
        <end position="74"/>
    </location>
</feature>
<protein>
    <submittedName>
        <fullName evidence="3">Uncharacterized protein</fullName>
    </submittedName>
</protein>
<dbReference type="PANTHER" id="PTHR35394">
    <property type="entry name" value="DUF3176 DOMAIN-CONTAINING PROTEIN"/>
    <property type="match status" value="1"/>
</dbReference>
<gene>
    <name evidence="3" type="ORF">CSOJ01_06833</name>
</gene>
<keyword evidence="2" id="KW-0812">Transmembrane</keyword>
<keyword evidence="2" id="KW-1133">Transmembrane helix</keyword>
<feature type="compositionally biased region" description="Polar residues" evidence="1">
    <location>
        <begin position="1"/>
        <end position="11"/>
    </location>
</feature>
<feature type="transmembrane region" description="Helical" evidence="2">
    <location>
        <begin position="493"/>
        <end position="513"/>
    </location>
</feature>
<comment type="caution">
    <text evidence="3">The sequence shown here is derived from an EMBL/GenBank/DDBJ whole genome shotgun (WGS) entry which is preliminary data.</text>
</comment>